<dbReference type="PANTHER" id="PTHR46323:SF2">
    <property type="entry name" value="BETA-GALACTOSIDASE"/>
    <property type="match status" value="1"/>
</dbReference>
<dbReference type="PROSITE" id="PS00608">
    <property type="entry name" value="GLYCOSYL_HYDROL_F2_2"/>
    <property type="match status" value="1"/>
</dbReference>
<dbReference type="SUPFAM" id="SSF51445">
    <property type="entry name" value="(Trans)glycosidases"/>
    <property type="match status" value="1"/>
</dbReference>
<reference evidence="8" key="1">
    <citation type="submission" date="2018-05" db="EMBL/GenBank/DDBJ databases">
        <authorList>
            <person name="Lanie J.A."/>
            <person name="Ng W.-L."/>
            <person name="Kazmierczak K.M."/>
            <person name="Andrzejewski T.M."/>
            <person name="Davidsen T.M."/>
            <person name="Wayne K.J."/>
            <person name="Tettelin H."/>
            <person name="Glass J.I."/>
            <person name="Rusch D."/>
            <person name="Podicherti R."/>
            <person name="Tsui H.-C.T."/>
            <person name="Winkler M.E."/>
        </authorList>
    </citation>
    <scope>NUCLEOTIDE SEQUENCE</scope>
</reference>
<keyword evidence="4" id="KW-0326">Glycosidase</keyword>
<dbReference type="InterPro" id="IPR032312">
    <property type="entry name" value="LacZ_4"/>
</dbReference>
<gene>
    <name evidence="8" type="ORF">METZ01_LOCUS235408</name>
</gene>
<dbReference type="PROSITE" id="PS00719">
    <property type="entry name" value="GLYCOSYL_HYDROL_F2_1"/>
    <property type="match status" value="1"/>
</dbReference>
<dbReference type="PRINTS" id="PR00132">
    <property type="entry name" value="GLHYDRLASE2"/>
</dbReference>
<evidence type="ECO:0000256" key="2">
    <source>
        <dbReference type="ARBA" id="ARBA00012756"/>
    </source>
</evidence>
<evidence type="ECO:0000313" key="8">
    <source>
        <dbReference type="EMBL" id="SVB82554.1"/>
    </source>
</evidence>
<dbReference type="InterPro" id="IPR006102">
    <property type="entry name" value="Ig-like_GH2"/>
</dbReference>
<keyword evidence="3" id="KW-0378">Hydrolase</keyword>
<dbReference type="GO" id="GO:0005990">
    <property type="term" value="P:lactose catabolic process"/>
    <property type="evidence" value="ECO:0007669"/>
    <property type="project" value="TreeGrafter"/>
</dbReference>
<evidence type="ECO:0000259" key="6">
    <source>
        <dbReference type="Pfam" id="PF02836"/>
    </source>
</evidence>
<name>A0A382H5I7_9ZZZZ</name>
<dbReference type="PANTHER" id="PTHR46323">
    <property type="entry name" value="BETA-GALACTOSIDASE"/>
    <property type="match status" value="1"/>
</dbReference>
<evidence type="ECO:0000259" key="5">
    <source>
        <dbReference type="Pfam" id="PF00703"/>
    </source>
</evidence>
<organism evidence="8">
    <name type="scientific">marine metagenome</name>
    <dbReference type="NCBI Taxonomy" id="408172"/>
    <lineage>
        <taxon>unclassified sequences</taxon>
        <taxon>metagenomes</taxon>
        <taxon>ecological metagenomes</taxon>
    </lineage>
</organism>
<comment type="catalytic activity">
    <reaction evidence="1">
        <text>Hydrolysis of terminal non-reducing beta-D-galactose residues in beta-D-galactosides.</text>
        <dbReference type="EC" id="3.2.1.23"/>
    </reaction>
</comment>
<dbReference type="SUPFAM" id="SSF49303">
    <property type="entry name" value="beta-Galactosidase/glucuronidase domain"/>
    <property type="match status" value="2"/>
</dbReference>
<dbReference type="EC" id="3.2.1.23" evidence="2"/>
<dbReference type="Gene3D" id="2.60.40.10">
    <property type="entry name" value="Immunoglobulins"/>
    <property type="match status" value="2"/>
</dbReference>
<dbReference type="InterPro" id="IPR050347">
    <property type="entry name" value="Bact_Beta-galactosidase"/>
</dbReference>
<dbReference type="GO" id="GO:0009341">
    <property type="term" value="C:beta-galactosidase complex"/>
    <property type="evidence" value="ECO:0007669"/>
    <property type="project" value="TreeGrafter"/>
</dbReference>
<dbReference type="InterPro" id="IPR006101">
    <property type="entry name" value="Glyco_hydro_2"/>
</dbReference>
<feature type="non-terminal residue" evidence="8">
    <location>
        <position position="1"/>
    </location>
</feature>
<dbReference type="InterPro" id="IPR006103">
    <property type="entry name" value="Glyco_hydro_2_cat"/>
</dbReference>
<dbReference type="Pfam" id="PF16353">
    <property type="entry name" value="LacZ_4"/>
    <property type="match status" value="1"/>
</dbReference>
<evidence type="ECO:0000256" key="4">
    <source>
        <dbReference type="ARBA" id="ARBA00023295"/>
    </source>
</evidence>
<dbReference type="InterPro" id="IPR023230">
    <property type="entry name" value="Glyco_hydro_2_CS"/>
</dbReference>
<sequence>GPVVDLALPWRKVSPWSAETPALYELEVSLRDDVGDVLETFRFWVGFRRIEIRDRELLVNGTAILIRGVNRHDHHPDSGRVMTREDIQKDILQMKRHNINAIRTSHYPNASCFYDLCDELGMYVVDEANIEAHHHYARLGNEPVWANQFLSRGQRMVERDKNHPSIILWSMGNETGFGPNHMAMTGWIKQYDPSRPIHNENAICEQGVQRLWNENQQGSDVICPMYPSVDDIIQHAKTSDDPRPLIMCEFAHAMGNSCGNLKEYWDAVETWHGLQGGFVWEWKDHGIRAESNGIEYWAYGGDFGEDRHDLNFVCDGLCWPDGAPHSSLIEYKKVIQPISVTQRSKHYRLTNKHDHIDLSGYDVSWYLLADGEVQRQGKLKPFKTPPGFYEDFNIDVGELAADRESVLRIEFRLREASNWAKSGHLVAWDQFLIGKSKKSERQSRGGETPVRHSSGRLSTDDLAVTFDNNNIRTVEVA</sequence>
<dbReference type="AlphaFoldDB" id="A0A382H5I7"/>
<dbReference type="InterPro" id="IPR017853">
    <property type="entry name" value="GH"/>
</dbReference>
<dbReference type="Gene3D" id="3.20.20.80">
    <property type="entry name" value="Glycosidases"/>
    <property type="match status" value="1"/>
</dbReference>
<dbReference type="EMBL" id="UINC01059298">
    <property type="protein sequence ID" value="SVB82554.1"/>
    <property type="molecule type" value="Genomic_DNA"/>
</dbReference>
<evidence type="ECO:0000259" key="7">
    <source>
        <dbReference type="Pfam" id="PF16353"/>
    </source>
</evidence>
<dbReference type="FunFam" id="3.20.20.80:FF:000018">
    <property type="entry name" value="Beta-galactosidase"/>
    <property type="match status" value="1"/>
</dbReference>
<dbReference type="Pfam" id="PF02836">
    <property type="entry name" value="Glyco_hydro_2_C"/>
    <property type="match status" value="1"/>
</dbReference>
<feature type="domain" description="Glycoside hydrolase family 2 catalytic" evidence="6">
    <location>
        <begin position="50"/>
        <end position="339"/>
    </location>
</feature>
<dbReference type="InterPro" id="IPR023232">
    <property type="entry name" value="Glyco_hydro_2_AS"/>
</dbReference>
<dbReference type="InterPro" id="IPR036156">
    <property type="entry name" value="Beta-gal/glucu_dom_sf"/>
</dbReference>
<feature type="domain" description="Beta-galactosidase" evidence="7">
    <location>
        <begin position="348"/>
        <end position="432"/>
    </location>
</feature>
<dbReference type="GO" id="GO:0004565">
    <property type="term" value="F:beta-galactosidase activity"/>
    <property type="evidence" value="ECO:0007669"/>
    <property type="project" value="UniProtKB-EC"/>
</dbReference>
<dbReference type="InterPro" id="IPR013783">
    <property type="entry name" value="Ig-like_fold"/>
</dbReference>
<evidence type="ECO:0000256" key="1">
    <source>
        <dbReference type="ARBA" id="ARBA00001412"/>
    </source>
</evidence>
<evidence type="ECO:0000256" key="3">
    <source>
        <dbReference type="ARBA" id="ARBA00022801"/>
    </source>
</evidence>
<protein>
    <recommendedName>
        <fullName evidence="2">beta-galactosidase</fullName>
        <ecNumber evidence="2">3.2.1.23</ecNumber>
    </recommendedName>
</protein>
<proteinExistence type="predicted"/>
<accession>A0A382H5I7</accession>
<dbReference type="Pfam" id="PF00703">
    <property type="entry name" value="Glyco_hydro_2"/>
    <property type="match status" value="1"/>
</dbReference>
<feature type="domain" description="Glycoside hydrolase family 2 immunoglobulin-like beta-sandwich" evidence="5">
    <location>
        <begin position="11"/>
        <end position="48"/>
    </location>
</feature>
<feature type="non-terminal residue" evidence="8">
    <location>
        <position position="477"/>
    </location>
</feature>